<dbReference type="GO" id="GO:0005682">
    <property type="term" value="C:U5 snRNP"/>
    <property type="evidence" value="ECO:0007669"/>
    <property type="project" value="InterPro"/>
</dbReference>
<feature type="compositionally biased region" description="Basic and acidic residues" evidence="2">
    <location>
        <begin position="93"/>
        <end position="106"/>
    </location>
</feature>
<dbReference type="Pfam" id="PF03660">
    <property type="entry name" value="PHF5"/>
    <property type="match status" value="1"/>
</dbReference>
<proteinExistence type="inferred from homology"/>
<comment type="similarity">
    <text evidence="1">Belongs to the PHF5 family.</text>
</comment>
<evidence type="ECO:0000313" key="3">
    <source>
        <dbReference type="EMBL" id="CAF0895654.1"/>
    </source>
</evidence>
<evidence type="ECO:0000256" key="2">
    <source>
        <dbReference type="SAM" id="MobiDB-lite"/>
    </source>
</evidence>
<dbReference type="InterPro" id="IPR039905">
    <property type="entry name" value="CD2BP2/Lin1"/>
</dbReference>
<reference evidence="3" key="1">
    <citation type="submission" date="2021-02" db="EMBL/GenBank/DDBJ databases">
        <authorList>
            <person name="Nowell W R."/>
        </authorList>
    </citation>
    <scope>NUCLEOTIDE SEQUENCE</scope>
</reference>
<dbReference type="GO" id="GO:0000398">
    <property type="term" value="P:mRNA splicing, via spliceosome"/>
    <property type="evidence" value="ECO:0007669"/>
    <property type="project" value="InterPro"/>
</dbReference>
<gene>
    <name evidence="3" type="ORF">EDS130_LOCUS9511</name>
</gene>
<evidence type="ECO:0000313" key="4">
    <source>
        <dbReference type="Proteomes" id="UP000663852"/>
    </source>
</evidence>
<comment type="caution">
    <text evidence="3">The sequence shown here is derived from an EMBL/GenBank/DDBJ whole genome shotgun (WGS) entry which is preliminary data.</text>
</comment>
<dbReference type="Gene3D" id="3.30.1490.40">
    <property type="match status" value="1"/>
</dbReference>
<dbReference type="AlphaFoldDB" id="A0A813Z952"/>
<dbReference type="PANTHER" id="PTHR13138:SF3">
    <property type="entry name" value="CD2 ANTIGEN CYTOPLASMIC TAIL-BINDING PROTEIN 2"/>
    <property type="match status" value="1"/>
</dbReference>
<feature type="region of interest" description="Disordered" evidence="2">
    <location>
        <begin position="227"/>
        <end position="256"/>
    </location>
</feature>
<protein>
    <recommendedName>
        <fullName evidence="5">CD2 antigen cytoplasmic tail-binding protein 2</fullName>
    </recommendedName>
</protein>
<dbReference type="OrthoDB" id="331341at2759"/>
<feature type="compositionally biased region" description="Acidic residues" evidence="2">
    <location>
        <begin position="82"/>
        <end position="92"/>
    </location>
</feature>
<dbReference type="EMBL" id="CAJNOJ010000032">
    <property type="protein sequence ID" value="CAF0895654.1"/>
    <property type="molecule type" value="Genomic_DNA"/>
</dbReference>
<dbReference type="InterPro" id="IPR035445">
    <property type="entry name" value="GYF-like_dom_sf"/>
</dbReference>
<feature type="region of interest" description="Disordered" evidence="2">
    <location>
        <begin position="167"/>
        <end position="191"/>
    </location>
</feature>
<accession>A0A813Z952</accession>
<evidence type="ECO:0008006" key="5">
    <source>
        <dbReference type="Google" id="ProtNLM"/>
    </source>
</evidence>
<evidence type="ECO:0000256" key="1">
    <source>
        <dbReference type="ARBA" id="ARBA00008626"/>
    </source>
</evidence>
<sequence>MAKHHPDLIFCRKQAGVAIGRLCEKCDGRCVICDSYVRPTTLMDREEKKKRKVLFKEFDDEIKKQRTTAKNTRLHSGKYTLDSDEEDDDEQEGNEKELNKDDYEAQEKATIGFDDDVKITPFNIDEELEDGHYDETGCFRWNKKDKEDIHDAWLDDIDWTNVKNYKLKNPQATDDDPENPPEQTNSRDEDTVETKFNQANVIKAMLAIMQPGESVTRTIKRLGAMLSNNKPKQQNKQRKLLPGEVPKPTATGLTPEELKNNRALFEKMSGLADQFVSNGEADIYQETYERLKFKLDLAQTSATSTTTDAAFDMYGDTDVSASVNKTTTDTKISSEVLWEYTTDENSAAAIQGPFTTEHMIRLTNTDGKLDKDKVRCRRVGTEQFHSIKRIDFDLYLD</sequence>
<dbReference type="Proteomes" id="UP000663852">
    <property type="component" value="Unassembled WGS sequence"/>
</dbReference>
<dbReference type="PANTHER" id="PTHR13138">
    <property type="entry name" value="PROTEIN LIN1"/>
    <property type="match status" value="1"/>
</dbReference>
<organism evidence="3 4">
    <name type="scientific">Adineta ricciae</name>
    <name type="common">Rotifer</name>
    <dbReference type="NCBI Taxonomy" id="249248"/>
    <lineage>
        <taxon>Eukaryota</taxon>
        <taxon>Metazoa</taxon>
        <taxon>Spiralia</taxon>
        <taxon>Gnathifera</taxon>
        <taxon>Rotifera</taxon>
        <taxon>Eurotatoria</taxon>
        <taxon>Bdelloidea</taxon>
        <taxon>Adinetida</taxon>
        <taxon>Adinetidae</taxon>
        <taxon>Adineta</taxon>
    </lineage>
</organism>
<name>A0A813Z952_ADIRI</name>
<dbReference type="InterPro" id="IPR005345">
    <property type="entry name" value="PHF5"/>
</dbReference>
<feature type="region of interest" description="Disordered" evidence="2">
    <location>
        <begin position="66"/>
        <end position="106"/>
    </location>
</feature>